<keyword evidence="3" id="KW-1185">Reference proteome</keyword>
<evidence type="ECO:0000313" key="3">
    <source>
        <dbReference type="Proteomes" id="UP001596001"/>
    </source>
</evidence>
<dbReference type="PANTHER" id="PTHR42695">
    <property type="entry name" value="GLUTAMINE AMIDOTRANSFERASE YLR126C-RELATED"/>
    <property type="match status" value="1"/>
</dbReference>
<dbReference type="InterPro" id="IPR017926">
    <property type="entry name" value="GATASE"/>
</dbReference>
<dbReference type="Proteomes" id="UP001596001">
    <property type="component" value="Unassembled WGS sequence"/>
</dbReference>
<accession>A0ABV9QDY9</accession>
<dbReference type="NCBIfam" id="NF006562">
    <property type="entry name" value="PRK09065.1"/>
    <property type="match status" value="1"/>
</dbReference>
<feature type="domain" description="Glutamine amidotransferase" evidence="1">
    <location>
        <begin position="38"/>
        <end position="192"/>
    </location>
</feature>
<dbReference type="PROSITE" id="PS51273">
    <property type="entry name" value="GATASE_TYPE_1"/>
    <property type="match status" value="1"/>
</dbReference>
<dbReference type="InterPro" id="IPR044992">
    <property type="entry name" value="ChyE-like"/>
</dbReference>
<evidence type="ECO:0000259" key="1">
    <source>
        <dbReference type="Pfam" id="PF00117"/>
    </source>
</evidence>
<dbReference type="SUPFAM" id="SSF52317">
    <property type="entry name" value="Class I glutamine amidotransferase-like"/>
    <property type="match status" value="1"/>
</dbReference>
<dbReference type="EMBL" id="JBHSHJ010000010">
    <property type="protein sequence ID" value="MFC4789746.1"/>
    <property type="molecule type" value="Genomic_DNA"/>
</dbReference>
<sequence>MKPLLIVKTGSTFAELVPQMGDFEDWICRTTANIPRPVVTWDAQRQPSLPDPLAFAGMVITGSHAMVTDQAPWSEALVPWLRHVVALERPVLGICYGHQLLAHALGGEVSFHPAGTEIGTTSITTTAEAALDPLFGALPPSFAAHTVHSQSVVRLPKAAVLLAHNDFEPHHAFRVGACAWGVQFHPEFDAAAMQGYIRQMAAPLSAQGLDPVALWERVRPTPEAQALLTRFCQQLAAHSPCPGQPFSAATTPTGAGSV</sequence>
<dbReference type="CDD" id="cd01741">
    <property type="entry name" value="GATase1_1"/>
    <property type="match status" value="1"/>
</dbReference>
<dbReference type="Pfam" id="PF00117">
    <property type="entry name" value="GATase"/>
    <property type="match status" value="1"/>
</dbReference>
<dbReference type="Gene3D" id="3.40.50.880">
    <property type="match status" value="1"/>
</dbReference>
<gene>
    <name evidence="2" type="ORF">ACFO6X_12225</name>
</gene>
<dbReference type="InterPro" id="IPR029062">
    <property type="entry name" value="Class_I_gatase-like"/>
</dbReference>
<comment type="caution">
    <text evidence="2">The sequence shown here is derived from an EMBL/GenBank/DDBJ whole genome shotgun (WGS) entry which is preliminary data.</text>
</comment>
<dbReference type="RefSeq" id="WP_382433414.1">
    <property type="nucleotide sequence ID" value="NZ_JBHSHJ010000010.1"/>
</dbReference>
<proteinExistence type="predicted"/>
<organism evidence="2 3">
    <name type="scientific">Giesbergeria sinuosa</name>
    <dbReference type="NCBI Taxonomy" id="80883"/>
    <lineage>
        <taxon>Bacteria</taxon>
        <taxon>Pseudomonadati</taxon>
        <taxon>Pseudomonadota</taxon>
        <taxon>Betaproteobacteria</taxon>
        <taxon>Burkholderiales</taxon>
        <taxon>Comamonadaceae</taxon>
        <taxon>Giesbergeria</taxon>
    </lineage>
</organism>
<keyword evidence="2" id="KW-0315">Glutamine amidotransferase</keyword>
<dbReference type="PANTHER" id="PTHR42695:SF5">
    <property type="entry name" value="GLUTAMINE AMIDOTRANSFERASE YLR126C-RELATED"/>
    <property type="match status" value="1"/>
</dbReference>
<dbReference type="PRINTS" id="PR00096">
    <property type="entry name" value="GATASE"/>
</dbReference>
<name>A0ABV9QDY9_9BURK</name>
<reference evidence="3" key="1">
    <citation type="journal article" date="2019" name="Int. J. Syst. Evol. Microbiol.">
        <title>The Global Catalogue of Microorganisms (GCM) 10K type strain sequencing project: providing services to taxonomists for standard genome sequencing and annotation.</title>
        <authorList>
            <consortium name="The Broad Institute Genomics Platform"/>
            <consortium name="The Broad Institute Genome Sequencing Center for Infectious Disease"/>
            <person name="Wu L."/>
            <person name="Ma J."/>
        </authorList>
    </citation>
    <scope>NUCLEOTIDE SEQUENCE [LARGE SCALE GENOMIC DNA]</scope>
    <source>
        <strain evidence="3">CCUG 49452</strain>
    </source>
</reference>
<evidence type="ECO:0000313" key="2">
    <source>
        <dbReference type="EMBL" id="MFC4789746.1"/>
    </source>
</evidence>
<protein>
    <submittedName>
        <fullName evidence="2">Glutamine amidotransferase</fullName>
    </submittedName>
</protein>